<gene>
    <name evidence="12" type="ORF">PZ740_14030</name>
</gene>
<keyword evidence="6" id="KW-0547">Nucleotide-binding</keyword>
<dbReference type="Pfam" id="PF03060">
    <property type="entry name" value="NMO"/>
    <property type="match status" value="1"/>
</dbReference>
<evidence type="ECO:0000256" key="11">
    <source>
        <dbReference type="ARBA" id="ARBA00067136"/>
    </source>
</evidence>
<protein>
    <recommendedName>
        <fullName evidence="11">Nitronate monooxygenase</fullName>
    </recommendedName>
    <alternativeName>
        <fullName evidence="9">Propionate 3-nitronate monooxygenase</fullName>
    </alternativeName>
</protein>
<evidence type="ECO:0000313" key="13">
    <source>
        <dbReference type="Proteomes" id="UP001301140"/>
    </source>
</evidence>
<dbReference type="Proteomes" id="UP001301140">
    <property type="component" value="Unassembled WGS sequence"/>
</dbReference>
<sequence>MPRNNALTERLGLAVPIVQAPMAGATTPGLAAAVCAAGGLGSLGCGTQPVEASRGQIEEARRLGARPLHVNFFCHAEPGAGAGGDATRMRALLAPFFFERGLGEPPLPALPYQSFGAEQLALVEALRPEVVSFHFGLPEAGLVEAVKAAGAMVWSSATTVAEARWLEEHGADAVIAQGAEAGGHRGTFLGAEPAHQPGTMALVPQVADAVAVPVIAAGGIADGRGVAAALLLGASAAQLGTAFLRCPEAAVHPAHRAALAAAGDDATRITRLFTGKPARTLRNRLTEELLEAEDEALPYPLQLSLTGPLRRDAATAETLPLWSGQAAGLTREMPAGELVRRLGEEAATALRRLAG</sequence>
<keyword evidence="13" id="KW-1185">Reference proteome</keyword>
<evidence type="ECO:0000256" key="8">
    <source>
        <dbReference type="ARBA" id="ARBA00023033"/>
    </source>
</evidence>
<evidence type="ECO:0000256" key="3">
    <source>
        <dbReference type="ARBA" id="ARBA00022575"/>
    </source>
</evidence>
<keyword evidence="8 12" id="KW-0503">Monooxygenase</keyword>
<evidence type="ECO:0000256" key="10">
    <source>
        <dbReference type="ARBA" id="ARBA00049401"/>
    </source>
</evidence>
<evidence type="ECO:0000256" key="7">
    <source>
        <dbReference type="ARBA" id="ARBA00023002"/>
    </source>
</evidence>
<evidence type="ECO:0000256" key="9">
    <source>
        <dbReference type="ARBA" id="ARBA00031155"/>
    </source>
</evidence>
<dbReference type="GO" id="GO:0009636">
    <property type="term" value="P:response to toxic substance"/>
    <property type="evidence" value="ECO:0007669"/>
    <property type="project" value="UniProtKB-KW"/>
</dbReference>
<keyword evidence="7" id="KW-0560">Oxidoreductase</keyword>
<dbReference type="Gene3D" id="3.20.20.70">
    <property type="entry name" value="Aldolase class I"/>
    <property type="match status" value="1"/>
</dbReference>
<dbReference type="SUPFAM" id="SSF51412">
    <property type="entry name" value="Inosine monophosphate dehydrogenase (IMPDH)"/>
    <property type="match status" value="1"/>
</dbReference>
<dbReference type="FunFam" id="3.20.20.70:FF:000154">
    <property type="entry name" value="Probable nitronate monooxygenase"/>
    <property type="match status" value="1"/>
</dbReference>
<dbReference type="InterPro" id="IPR004136">
    <property type="entry name" value="NMO"/>
</dbReference>
<dbReference type="GO" id="GO:0000166">
    <property type="term" value="F:nucleotide binding"/>
    <property type="evidence" value="ECO:0007669"/>
    <property type="project" value="UniProtKB-KW"/>
</dbReference>
<dbReference type="EMBL" id="JARGEQ010000135">
    <property type="protein sequence ID" value="MDF1587502.1"/>
    <property type="molecule type" value="Genomic_DNA"/>
</dbReference>
<evidence type="ECO:0000256" key="2">
    <source>
        <dbReference type="ARBA" id="ARBA00009881"/>
    </source>
</evidence>
<evidence type="ECO:0000256" key="6">
    <source>
        <dbReference type="ARBA" id="ARBA00022741"/>
    </source>
</evidence>
<dbReference type="CDD" id="cd04730">
    <property type="entry name" value="NPD_like"/>
    <property type="match status" value="1"/>
</dbReference>
<evidence type="ECO:0000256" key="5">
    <source>
        <dbReference type="ARBA" id="ARBA00022643"/>
    </source>
</evidence>
<comment type="caution">
    <text evidence="12">The sequence shown here is derived from an EMBL/GenBank/DDBJ whole genome shotgun (WGS) entry which is preliminary data.</text>
</comment>
<proteinExistence type="inferred from homology"/>
<accession>A0AAP3XT19</accession>
<dbReference type="PANTHER" id="PTHR42747">
    <property type="entry name" value="NITRONATE MONOOXYGENASE-RELATED"/>
    <property type="match status" value="1"/>
</dbReference>
<dbReference type="RefSeq" id="WP_327789926.1">
    <property type="nucleotide sequence ID" value="NZ_JARGEQ010000135.1"/>
</dbReference>
<comment type="similarity">
    <text evidence="2">Belongs to the nitronate monooxygenase family. NMO class I subfamily.</text>
</comment>
<dbReference type="PANTHER" id="PTHR42747:SF3">
    <property type="entry name" value="NITRONATE MONOOXYGENASE-RELATED"/>
    <property type="match status" value="1"/>
</dbReference>
<dbReference type="GO" id="GO:0018580">
    <property type="term" value="F:nitronate monooxygenase activity"/>
    <property type="evidence" value="ECO:0007669"/>
    <property type="project" value="InterPro"/>
</dbReference>
<keyword evidence="4" id="KW-0285">Flavoprotein</keyword>
<evidence type="ECO:0000256" key="1">
    <source>
        <dbReference type="ARBA" id="ARBA00001917"/>
    </source>
</evidence>
<evidence type="ECO:0000256" key="4">
    <source>
        <dbReference type="ARBA" id="ARBA00022630"/>
    </source>
</evidence>
<dbReference type="InterPro" id="IPR013785">
    <property type="entry name" value="Aldolase_TIM"/>
</dbReference>
<evidence type="ECO:0000313" key="12">
    <source>
        <dbReference type="EMBL" id="MDF1587502.1"/>
    </source>
</evidence>
<keyword evidence="5" id="KW-0288">FMN</keyword>
<dbReference type="AlphaFoldDB" id="A0AAP3XT19"/>
<keyword evidence="3" id="KW-0216">Detoxification</keyword>
<reference evidence="12 13" key="1">
    <citation type="submission" date="2023-03" db="EMBL/GenBank/DDBJ databases">
        <title>YIM 152171 draft genome.</title>
        <authorList>
            <person name="Yang Z."/>
        </authorList>
    </citation>
    <scope>NUCLEOTIDE SEQUENCE [LARGE SCALE GENOMIC DNA]</scope>
    <source>
        <strain evidence="12 13">YIM 152171</strain>
    </source>
</reference>
<name>A0AAP3XT19_9PROT</name>
<comment type="cofactor">
    <cofactor evidence="1">
        <name>FMN</name>
        <dbReference type="ChEBI" id="CHEBI:58210"/>
    </cofactor>
</comment>
<comment type="catalytic activity">
    <reaction evidence="10">
        <text>3 propionate 3-nitronate + 3 O2 + H2O = 3 3-oxopropanoate + 2 nitrate + nitrite + H2O2 + 3 H(+)</text>
        <dbReference type="Rhea" id="RHEA:57332"/>
        <dbReference type="ChEBI" id="CHEBI:15377"/>
        <dbReference type="ChEBI" id="CHEBI:15378"/>
        <dbReference type="ChEBI" id="CHEBI:15379"/>
        <dbReference type="ChEBI" id="CHEBI:16240"/>
        <dbReference type="ChEBI" id="CHEBI:16301"/>
        <dbReference type="ChEBI" id="CHEBI:17632"/>
        <dbReference type="ChEBI" id="CHEBI:33190"/>
        <dbReference type="ChEBI" id="CHEBI:136067"/>
    </reaction>
</comment>
<organism evidence="12 13">
    <name type="scientific">Marinimicrococcus flavescens</name>
    <dbReference type="NCBI Taxonomy" id="3031815"/>
    <lineage>
        <taxon>Bacteria</taxon>
        <taxon>Pseudomonadati</taxon>
        <taxon>Pseudomonadota</taxon>
        <taxon>Alphaproteobacteria</taxon>
        <taxon>Geminicoccales</taxon>
        <taxon>Geminicoccaceae</taxon>
        <taxon>Marinimicrococcus</taxon>
    </lineage>
</organism>